<dbReference type="EMBL" id="CP012747">
    <property type="protein sequence ID" value="ALL67813.1"/>
    <property type="molecule type" value="Genomic_DNA"/>
</dbReference>
<sequence length="327" mass="36093">MSIGTPAGIAPNVARRAVEWWLDLQSGDITDSQRRAFECWRAEHADHDRAWRHIQSVSQRLQMLNESPAASAARAALTRPRSPARRAGVKALVLLFFGGGTAWLARDQIAWRGWSADLHTGTGEQRNVTLADGTRLMLDTASAVDVRFSDTERRIVLLRGEVMVVTGHDDGPAPRPFVAQTAQGVSIPLGTRFSLRQEPSMTRLDVFEGAVKVEPARAPGVSKLAHAGERMRFTATHIMSIEPANADTAAWTQGMLVASNMRLGDFVSELGRYRDGYLRCDPSIADFRLSGTFPLSDTDRVLDTLVTTLPVEVEYVTRYWVTVKPAR</sequence>
<dbReference type="InterPro" id="IPR012373">
    <property type="entry name" value="Ferrdict_sens_TM"/>
</dbReference>
<dbReference type="PANTHER" id="PTHR30273:SF2">
    <property type="entry name" value="PROTEIN FECR"/>
    <property type="match status" value="1"/>
</dbReference>
<feature type="domain" description="FecR N-terminal" evidence="2">
    <location>
        <begin position="16"/>
        <end position="56"/>
    </location>
</feature>
<dbReference type="Pfam" id="PF04773">
    <property type="entry name" value="FecR"/>
    <property type="match status" value="1"/>
</dbReference>
<dbReference type="GO" id="GO:0016989">
    <property type="term" value="F:sigma factor antagonist activity"/>
    <property type="evidence" value="ECO:0007669"/>
    <property type="project" value="TreeGrafter"/>
</dbReference>
<dbReference type="InterPro" id="IPR032623">
    <property type="entry name" value="FecR_N"/>
</dbReference>
<dbReference type="PIRSF" id="PIRSF018266">
    <property type="entry name" value="FecR"/>
    <property type="match status" value="1"/>
</dbReference>
<dbReference type="Pfam" id="PF16220">
    <property type="entry name" value="DUF4880"/>
    <property type="match status" value="1"/>
</dbReference>
<organism evidence="3 4">
    <name type="scientific">Paraburkholderia caribensis MBA4</name>
    <dbReference type="NCBI Taxonomy" id="1323664"/>
    <lineage>
        <taxon>Bacteria</taxon>
        <taxon>Pseudomonadati</taxon>
        <taxon>Pseudomonadota</taxon>
        <taxon>Betaproteobacteria</taxon>
        <taxon>Burkholderiales</taxon>
        <taxon>Burkholderiaceae</taxon>
        <taxon>Paraburkholderia</taxon>
    </lineage>
</organism>
<accession>A0A0N7JUZ8</accession>
<dbReference type="Gene3D" id="2.60.120.1440">
    <property type="match status" value="1"/>
</dbReference>
<dbReference type="RefSeq" id="WP_035999594.1">
    <property type="nucleotide sequence ID" value="NZ_CP012747.1"/>
</dbReference>
<protein>
    <submittedName>
        <fullName evidence="3">FecR family protein</fullName>
    </submittedName>
</protein>
<dbReference type="PANTHER" id="PTHR30273">
    <property type="entry name" value="PERIPLASMIC SIGNAL SENSOR AND SIGMA FACTOR ACTIVATOR FECR-RELATED"/>
    <property type="match status" value="1"/>
</dbReference>
<dbReference type="InterPro" id="IPR006860">
    <property type="entry name" value="FecR"/>
</dbReference>
<feature type="domain" description="FecR protein" evidence="1">
    <location>
        <begin position="117"/>
        <end position="212"/>
    </location>
</feature>
<reference evidence="3 4" key="1">
    <citation type="journal article" date="2014" name="Genome Announc.">
        <title>Draft Genome Sequence of the Haloacid-Degrading Burkholderia caribensis Strain MBA4.</title>
        <authorList>
            <person name="Pan Y."/>
            <person name="Kong K.F."/>
            <person name="Tsang J.S."/>
        </authorList>
    </citation>
    <scope>NUCLEOTIDE SEQUENCE [LARGE SCALE GENOMIC DNA]</scope>
    <source>
        <strain evidence="3 4">MBA4</strain>
    </source>
</reference>
<evidence type="ECO:0000313" key="3">
    <source>
        <dbReference type="EMBL" id="ALL67813.1"/>
    </source>
</evidence>
<dbReference type="KEGG" id="bcai:K788_0001066"/>
<gene>
    <name evidence="3" type="ORF">K788_0001066</name>
</gene>
<name>A0A0N7JUZ8_9BURK</name>
<dbReference type="Proteomes" id="UP000019146">
    <property type="component" value="Chromosome 2"/>
</dbReference>
<evidence type="ECO:0000259" key="2">
    <source>
        <dbReference type="Pfam" id="PF16220"/>
    </source>
</evidence>
<dbReference type="GeneID" id="69971601"/>
<evidence type="ECO:0000313" key="4">
    <source>
        <dbReference type="Proteomes" id="UP000019146"/>
    </source>
</evidence>
<proteinExistence type="predicted"/>
<dbReference type="AlphaFoldDB" id="A0A0N7JUZ8"/>
<evidence type="ECO:0000259" key="1">
    <source>
        <dbReference type="Pfam" id="PF04773"/>
    </source>
</evidence>